<accession>A0AAV0JYZ0</accession>
<feature type="compositionally biased region" description="Basic and acidic residues" evidence="2">
    <location>
        <begin position="58"/>
        <end position="113"/>
    </location>
</feature>
<sequence>MAVSQFYVLLLSMILVGASAAGDYSPSSNAAGEVPKPQSKAPSSASYDKPEPVAQKMPKAEESGKPALESDPKPESYDEHEYFQHSGDVEKPDFHFPDMSHPELHSESYEKHVVPSVPKPEELGMPTLEKDPKSSESYDEPEFEHKETIEKPDFHFPDLSRHETHSESDDKSVSQWVPKPEESGMPALEKDPKSSESYDESKFQHNEPIEKPDFHFTDMPHPELHTESYKKPIAQWLPKPEESEMPAMEKDPKSESYDSKPVSDHDSKPKYKVDPHYEKPKLNIPKPEEAFPAAVEGTVICKSPSGYVPIEGAVVRITCLQEDDQGYETTPVSCQTGPTDAKGYFFKTLPSSNKAKNLWENCKAFLEQSPLEECGVPSNVNRGIDGYKLSSNHILQEKHLKLYSVGPFFYTAEPKPAVKKAPAAGGGY</sequence>
<dbReference type="Pfam" id="PF01190">
    <property type="entry name" value="Pollen_Ole_e_1"/>
    <property type="match status" value="1"/>
</dbReference>
<dbReference type="EMBL" id="CAMGYJ010000005">
    <property type="protein sequence ID" value="CAI0414715.1"/>
    <property type="molecule type" value="Genomic_DNA"/>
</dbReference>
<dbReference type="Proteomes" id="UP001154282">
    <property type="component" value="Unassembled WGS sequence"/>
</dbReference>
<keyword evidence="5" id="KW-1185">Reference proteome</keyword>
<dbReference type="PANTHER" id="PTHR33470">
    <property type="entry name" value="OS01G0164075 PROTEIN"/>
    <property type="match status" value="1"/>
</dbReference>
<feature type="chain" id="PRO_5043471476" evidence="3">
    <location>
        <begin position="21"/>
        <end position="428"/>
    </location>
</feature>
<feature type="compositionally biased region" description="Basic and acidic residues" evidence="2">
    <location>
        <begin position="239"/>
        <end position="284"/>
    </location>
</feature>
<evidence type="ECO:0000313" key="4">
    <source>
        <dbReference type="EMBL" id="CAI0414715.1"/>
    </source>
</evidence>
<dbReference type="GO" id="GO:0009723">
    <property type="term" value="P:response to ethylene"/>
    <property type="evidence" value="ECO:0007669"/>
    <property type="project" value="TreeGrafter"/>
</dbReference>
<comment type="caution">
    <text evidence="4">The sequence shown here is derived from an EMBL/GenBank/DDBJ whole genome shotgun (WGS) entry which is preliminary data.</text>
</comment>
<proteinExistence type="predicted"/>
<name>A0AAV0JYZ0_9ROSI</name>
<feature type="region of interest" description="Disordered" evidence="2">
    <location>
        <begin position="22"/>
        <end position="284"/>
    </location>
</feature>
<reference evidence="4" key="1">
    <citation type="submission" date="2022-08" db="EMBL/GenBank/DDBJ databases">
        <authorList>
            <person name="Gutierrez-Valencia J."/>
        </authorList>
    </citation>
    <scope>NUCLEOTIDE SEQUENCE</scope>
</reference>
<evidence type="ECO:0000256" key="3">
    <source>
        <dbReference type="SAM" id="SignalP"/>
    </source>
</evidence>
<evidence type="ECO:0000313" key="5">
    <source>
        <dbReference type="Proteomes" id="UP001154282"/>
    </source>
</evidence>
<feature type="signal peptide" evidence="3">
    <location>
        <begin position="1"/>
        <end position="20"/>
    </location>
</feature>
<dbReference type="PANTHER" id="PTHR33470:SF40">
    <property type="entry name" value="PROTEIN SEED AND ROOT HAIR PROTECTIVE PROTEIN"/>
    <property type="match status" value="1"/>
</dbReference>
<feature type="compositionally biased region" description="Low complexity" evidence="2">
    <location>
        <begin position="35"/>
        <end position="46"/>
    </location>
</feature>
<protein>
    <submittedName>
        <fullName evidence="4">Uncharacterized protein</fullName>
    </submittedName>
</protein>
<feature type="compositionally biased region" description="Basic and acidic residues" evidence="2">
    <location>
        <begin position="143"/>
        <end position="172"/>
    </location>
</feature>
<dbReference type="AlphaFoldDB" id="A0AAV0JYZ0"/>
<dbReference type="GO" id="GO:0071944">
    <property type="term" value="C:cell periphery"/>
    <property type="evidence" value="ECO:0007669"/>
    <property type="project" value="TreeGrafter"/>
</dbReference>
<feature type="compositionally biased region" description="Basic and acidic residues" evidence="2">
    <location>
        <begin position="188"/>
        <end position="230"/>
    </location>
</feature>
<gene>
    <name evidence="4" type="ORF">LITE_LOCUS16394</name>
</gene>
<keyword evidence="1 3" id="KW-0732">Signal</keyword>
<evidence type="ECO:0000256" key="2">
    <source>
        <dbReference type="SAM" id="MobiDB-lite"/>
    </source>
</evidence>
<organism evidence="4 5">
    <name type="scientific">Linum tenue</name>
    <dbReference type="NCBI Taxonomy" id="586396"/>
    <lineage>
        <taxon>Eukaryota</taxon>
        <taxon>Viridiplantae</taxon>
        <taxon>Streptophyta</taxon>
        <taxon>Embryophyta</taxon>
        <taxon>Tracheophyta</taxon>
        <taxon>Spermatophyta</taxon>
        <taxon>Magnoliopsida</taxon>
        <taxon>eudicotyledons</taxon>
        <taxon>Gunneridae</taxon>
        <taxon>Pentapetalae</taxon>
        <taxon>rosids</taxon>
        <taxon>fabids</taxon>
        <taxon>Malpighiales</taxon>
        <taxon>Linaceae</taxon>
        <taxon>Linum</taxon>
    </lineage>
</organism>
<evidence type="ECO:0000256" key="1">
    <source>
        <dbReference type="ARBA" id="ARBA00022729"/>
    </source>
</evidence>